<evidence type="ECO:0000259" key="4">
    <source>
        <dbReference type="Pfam" id="PF01370"/>
    </source>
</evidence>
<accession>A0A7S4J5N8</accession>
<name>A0A7S4J5N8_9STRA</name>
<feature type="compositionally biased region" description="Basic and acidic residues" evidence="3">
    <location>
        <begin position="74"/>
        <end position="85"/>
    </location>
</feature>
<keyword evidence="2" id="KW-0520">NAD</keyword>
<evidence type="ECO:0000313" key="5">
    <source>
        <dbReference type="EMBL" id="CAE2252740.1"/>
    </source>
</evidence>
<dbReference type="AlphaFoldDB" id="A0A7S4J5N8"/>
<reference evidence="5" key="1">
    <citation type="submission" date="2021-01" db="EMBL/GenBank/DDBJ databases">
        <authorList>
            <person name="Corre E."/>
            <person name="Pelletier E."/>
            <person name="Niang G."/>
            <person name="Scheremetjew M."/>
            <person name="Finn R."/>
            <person name="Kale V."/>
            <person name="Holt S."/>
            <person name="Cochrane G."/>
            <person name="Meng A."/>
            <person name="Brown T."/>
            <person name="Cohen L."/>
        </authorList>
    </citation>
    <scope>NUCLEOTIDE SEQUENCE</scope>
    <source>
        <strain evidence="5">Isolate 1302-5</strain>
    </source>
</reference>
<feature type="compositionally biased region" description="Low complexity" evidence="3">
    <location>
        <begin position="62"/>
        <end position="71"/>
    </location>
</feature>
<sequence>MTEPDHHAPSVTNKKAGRDGRSPRSRPLAATDDGQTTSGDGLQMKSASQDRKAREASRMPNSPSASAATSAMEGEVREKARPRRESRYRRSRDRQLRYLASAKGSTRRGTIAFLGTVALAALISSDFKNSMTRCDRRPPPSSRWPSVLTLAAETDGLPRDYLSEDSVVLITGAAGFIGSELAVALHATYNVKKLLCVDSMASGLGNGGPSSSSSRTEAEFRSKVESDGLNAHTEEELALFEFKRQRAFRLLQTAGAKAHFYRSDFRPSIPEYFDVGEVPLLDTIFRTHPDITHVVHLADPYHGAMFDGQGNKRGAGMIQAVPRTKEDTKSGMIEAIFEQLKKVGDEKGRDAIPHLTYASSSEVYYHLAEYLGNPNPPPFREDRNVTVPSSLRGASKLIDEILASAYNDHHGLFSIGLRLFDVYGPWGLPGTPLFEMAERAVSDGESPVIPEGTGPEMGMSEEDVRDYIHLDDVVDGIMAAMQFRPTEGDDDDMAPPNVVVNLGTGKGSTLREAAGIMEQHFPRTVAADEAEDGNNKERGKNAGRGSQTVSYASTDRAEALLGFTPQVTFEDGLANLLAWHYDRAFPYGGRPLLENSEDGDKENNGQSERYGETYVASQGIQSCSPLDRECLRGAPVFPCASECSNPSQCVRTPYDDAVYMSRSVTDGCDAVLYTVALGDDLTAIPSANVAVAPDSVPKAEEKGRARCNVAFVSEGSPLARRLKVEMGLKLGLPVAEKFYQWVEEGKEWRELSSLLLQHGHWTLIPVVTALGRKGGVEAESALRLLPKLSPGSFFSARTKHAIYADPDVTFHSVPDVLRQARMQPHREGMEGITAMMVGDGLADGERRRSGAVNIAHVSFAKSAASSQAEALQQRAYNMIRVGLRGEMHGGGTHPIPDASWAVHALGAEDARLFRCDAYGEVLQWEASEDERAMEFVMGLHDMWSRVIVRWGGLEPWWTGEDGNSVEVGPARGLKEQSAGGVEVGQRRLTDLVGFSGLETSVSSENEDGVDAMDVAPDESAVEYDTSSLWDQVSETSHGHRRLEETIVRVEDKKNASGPSKVGEGTNIGKGDSWMGVLSSTETHYFVRIVPSSAIGVVHLDDYDI</sequence>
<gene>
    <name evidence="5" type="ORF">OAUR00152_LOCUS22195</name>
</gene>
<dbReference type="SUPFAM" id="SSF51735">
    <property type="entry name" value="NAD(P)-binding Rossmann-fold domains"/>
    <property type="match status" value="1"/>
</dbReference>
<evidence type="ECO:0000256" key="3">
    <source>
        <dbReference type="SAM" id="MobiDB-lite"/>
    </source>
</evidence>
<protein>
    <recommendedName>
        <fullName evidence="4">NAD-dependent epimerase/dehydratase domain-containing protein</fullName>
    </recommendedName>
</protein>
<dbReference type="InterPro" id="IPR001509">
    <property type="entry name" value="Epimerase_deHydtase"/>
</dbReference>
<evidence type="ECO:0000256" key="1">
    <source>
        <dbReference type="ARBA" id="ARBA00007637"/>
    </source>
</evidence>
<dbReference type="EMBL" id="HBKQ01032487">
    <property type="protein sequence ID" value="CAE2252740.1"/>
    <property type="molecule type" value="Transcribed_RNA"/>
</dbReference>
<feature type="region of interest" description="Disordered" evidence="3">
    <location>
        <begin position="1"/>
        <end position="92"/>
    </location>
</feature>
<proteinExistence type="inferred from homology"/>
<feature type="region of interest" description="Disordered" evidence="3">
    <location>
        <begin position="524"/>
        <end position="550"/>
    </location>
</feature>
<feature type="compositionally biased region" description="Basic and acidic residues" evidence="3">
    <location>
        <begin position="48"/>
        <end position="57"/>
    </location>
</feature>
<dbReference type="Pfam" id="PF01370">
    <property type="entry name" value="Epimerase"/>
    <property type="match status" value="1"/>
</dbReference>
<comment type="similarity">
    <text evidence="1">Belongs to the NAD(P)-dependent epimerase/dehydratase family.</text>
</comment>
<evidence type="ECO:0000256" key="2">
    <source>
        <dbReference type="ARBA" id="ARBA00023027"/>
    </source>
</evidence>
<dbReference type="Gene3D" id="3.40.50.720">
    <property type="entry name" value="NAD(P)-binding Rossmann-like Domain"/>
    <property type="match status" value="1"/>
</dbReference>
<dbReference type="PANTHER" id="PTHR43574">
    <property type="entry name" value="EPIMERASE-RELATED"/>
    <property type="match status" value="1"/>
</dbReference>
<dbReference type="InterPro" id="IPR036291">
    <property type="entry name" value="NAD(P)-bd_dom_sf"/>
</dbReference>
<feature type="domain" description="NAD-dependent epimerase/dehydratase" evidence="4">
    <location>
        <begin position="351"/>
        <end position="483"/>
    </location>
</feature>
<organism evidence="5">
    <name type="scientific">Odontella aurita</name>
    <dbReference type="NCBI Taxonomy" id="265563"/>
    <lineage>
        <taxon>Eukaryota</taxon>
        <taxon>Sar</taxon>
        <taxon>Stramenopiles</taxon>
        <taxon>Ochrophyta</taxon>
        <taxon>Bacillariophyta</taxon>
        <taxon>Mediophyceae</taxon>
        <taxon>Biddulphiophycidae</taxon>
        <taxon>Eupodiscales</taxon>
        <taxon>Odontellaceae</taxon>
        <taxon>Odontella</taxon>
    </lineage>
</organism>